<dbReference type="Proteomes" id="UP000515472">
    <property type="component" value="Chromosome"/>
</dbReference>
<accession>A0A6S6M1J5</accession>
<keyword evidence="3" id="KW-1185">Reference proteome</keyword>
<dbReference type="EMBL" id="AP023213">
    <property type="protein sequence ID" value="BCG47350.1"/>
    <property type="molecule type" value="Genomic_DNA"/>
</dbReference>
<dbReference type="KEGG" id="gbn:GEOBRER4_21000"/>
<dbReference type="AlphaFoldDB" id="A0A6S6M1J5"/>
<organism evidence="2 3">
    <name type="scientific">Citrifermentans bremense</name>
    <dbReference type="NCBI Taxonomy" id="60035"/>
    <lineage>
        <taxon>Bacteria</taxon>
        <taxon>Pseudomonadati</taxon>
        <taxon>Thermodesulfobacteriota</taxon>
        <taxon>Desulfuromonadia</taxon>
        <taxon>Geobacterales</taxon>
        <taxon>Geobacteraceae</taxon>
        <taxon>Citrifermentans</taxon>
    </lineage>
</organism>
<name>A0A6S6M1J5_9BACT</name>
<evidence type="ECO:0000256" key="1">
    <source>
        <dbReference type="SAM" id="MobiDB-lite"/>
    </source>
</evidence>
<feature type="region of interest" description="Disordered" evidence="1">
    <location>
        <begin position="107"/>
        <end position="137"/>
    </location>
</feature>
<evidence type="ECO:0000313" key="3">
    <source>
        <dbReference type="Proteomes" id="UP000515472"/>
    </source>
</evidence>
<proteinExistence type="predicted"/>
<feature type="compositionally biased region" description="Basic and acidic residues" evidence="1">
    <location>
        <begin position="124"/>
        <end position="134"/>
    </location>
</feature>
<evidence type="ECO:0000313" key="2">
    <source>
        <dbReference type="EMBL" id="BCG47350.1"/>
    </source>
</evidence>
<gene>
    <name evidence="2" type="ORF">GEOBRER4_n2180</name>
</gene>
<dbReference type="RefSeq" id="WP_185242275.1">
    <property type="nucleotide sequence ID" value="NZ_AP023213.1"/>
</dbReference>
<feature type="compositionally biased region" description="Low complexity" evidence="1">
    <location>
        <begin position="230"/>
        <end position="269"/>
    </location>
</feature>
<sequence>MTPQLQNVHSQLAQLHGHAYFRVDEGPLKESITRVILDDAAGDLAEQLSDSSFGLELSVGQQEGESEPTLSYSVDHPGMVYRSEMPLSRLDAEALEDLAKYLGRMLQKEEPVPEKPTSGTVVRKKQEHDHHEQDAAAARLKVSPQWLKSVVPCTEYSYDEIDGKKYIREYYWSRDLIENLVRIKSTKTTPEDLQYVAKECCDGDLDWAKDLIARLKSPNRPEPAPKEQPQKGGQKVQPQARTAGQPQAKQAGQAQAKQAGQPQAKQAAPGERVRNRSRNRKPFRQGAKEGQRKPDQPAPKPPQG</sequence>
<feature type="region of interest" description="Disordered" evidence="1">
    <location>
        <begin position="216"/>
        <end position="304"/>
    </location>
</feature>
<feature type="compositionally biased region" description="Basic and acidic residues" evidence="1">
    <location>
        <begin position="286"/>
        <end position="295"/>
    </location>
</feature>
<protein>
    <submittedName>
        <fullName evidence="2">Uncharacterized protein</fullName>
    </submittedName>
</protein>
<reference evidence="2 3" key="1">
    <citation type="submission" date="2020-06" db="EMBL/GenBank/DDBJ databases">
        <title>Interaction of electrochemicaly active bacteria, Geobacter bremensis R4 on different carbon anode.</title>
        <authorList>
            <person name="Meng L."/>
            <person name="Yoshida N."/>
        </authorList>
    </citation>
    <scope>NUCLEOTIDE SEQUENCE [LARGE SCALE GENOMIC DNA]</scope>
    <source>
        <strain evidence="2 3">R4</strain>
    </source>
</reference>